<organism evidence="2 3">
    <name type="scientific">Polluticaenibacter yanchengensis</name>
    <dbReference type="NCBI Taxonomy" id="3014562"/>
    <lineage>
        <taxon>Bacteria</taxon>
        <taxon>Pseudomonadati</taxon>
        <taxon>Bacteroidota</taxon>
        <taxon>Chitinophagia</taxon>
        <taxon>Chitinophagales</taxon>
        <taxon>Chitinophagaceae</taxon>
        <taxon>Polluticaenibacter</taxon>
    </lineage>
</organism>
<protein>
    <submittedName>
        <fullName evidence="2">GLPGLI family protein</fullName>
    </submittedName>
</protein>
<feature type="chain" id="PRO_5046311778" evidence="1">
    <location>
        <begin position="19"/>
        <end position="256"/>
    </location>
</feature>
<keyword evidence="3" id="KW-1185">Reference proteome</keyword>
<evidence type="ECO:0000313" key="3">
    <source>
        <dbReference type="Proteomes" id="UP001210231"/>
    </source>
</evidence>
<dbReference type="Proteomes" id="UP001210231">
    <property type="component" value="Unassembled WGS sequence"/>
</dbReference>
<name>A0ABT4UN81_9BACT</name>
<evidence type="ECO:0000256" key="1">
    <source>
        <dbReference type="SAM" id="SignalP"/>
    </source>
</evidence>
<sequence length="256" mass="29808">MKFLIIFSFILMNFNLYAQPNKSTYGKVIYNLSKNNNSDLVEMYFNNSEYRLRKMKSLADTLTNQQYLKKIDDIENDQTLSPQEKVSLINSNLPNASFYGKRDNDYFLISSIMKKDYCVADSQKIKFADWELINTSDTIINNIRCGRAKGILDTEKYIAYYAIDIPTNLAPYQFRGLPGLLIYVENIDNPNKKLTLKIYQLDWPLYADNVKINLCDGIKIITQKAEKDERDKAIKRSLDALERHKKGEKVTIDEIF</sequence>
<gene>
    <name evidence="2" type="ORF">O3P16_15955</name>
</gene>
<dbReference type="EMBL" id="JAQGEF010000027">
    <property type="protein sequence ID" value="MDA3616311.1"/>
    <property type="molecule type" value="Genomic_DNA"/>
</dbReference>
<comment type="caution">
    <text evidence="2">The sequence shown here is derived from an EMBL/GenBank/DDBJ whole genome shotgun (WGS) entry which is preliminary data.</text>
</comment>
<dbReference type="NCBIfam" id="TIGR01200">
    <property type="entry name" value="GLPGLI"/>
    <property type="match status" value="1"/>
</dbReference>
<reference evidence="2 3" key="1">
    <citation type="submission" date="2022-12" db="EMBL/GenBank/DDBJ databases">
        <title>Chitinophagaceae gen. sp. nov., a new member of the family Chitinophagaceae, isolated from soil in a chemical factory.</title>
        <authorList>
            <person name="Ke Z."/>
        </authorList>
    </citation>
    <scope>NUCLEOTIDE SEQUENCE [LARGE SCALE GENOMIC DNA]</scope>
    <source>
        <strain evidence="2 3">LY-5</strain>
    </source>
</reference>
<evidence type="ECO:0000313" key="2">
    <source>
        <dbReference type="EMBL" id="MDA3616311.1"/>
    </source>
</evidence>
<dbReference type="InterPro" id="IPR005901">
    <property type="entry name" value="GLPGLI"/>
</dbReference>
<dbReference type="RefSeq" id="WP_407032641.1">
    <property type="nucleotide sequence ID" value="NZ_JAQGEF010000027.1"/>
</dbReference>
<proteinExistence type="predicted"/>
<feature type="signal peptide" evidence="1">
    <location>
        <begin position="1"/>
        <end position="18"/>
    </location>
</feature>
<keyword evidence="1" id="KW-0732">Signal</keyword>
<accession>A0ABT4UN81</accession>